<evidence type="ECO:0000313" key="1">
    <source>
        <dbReference type="EMBL" id="KAG5450330.1"/>
    </source>
</evidence>
<comment type="caution">
    <text evidence="1">The sequence shown here is derived from an EMBL/GenBank/DDBJ whole genome shotgun (WGS) entry which is preliminary data.</text>
</comment>
<reference evidence="1 2" key="2">
    <citation type="journal article" date="2021" name="Genomics">
        <title>High-quality reference genome for Clonorchis sinensis.</title>
        <authorList>
            <person name="Young N.D."/>
            <person name="Stroehlein A.J."/>
            <person name="Kinkar L."/>
            <person name="Wang T."/>
            <person name="Sohn W.M."/>
            <person name="Chang B.C.H."/>
            <person name="Kaur P."/>
            <person name="Weisz D."/>
            <person name="Dudchenko O."/>
            <person name="Aiden E.L."/>
            <person name="Korhonen P.K."/>
            <person name="Gasser R.B."/>
        </authorList>
    </citation>
    <scope>NUCLEOTIDE SEQUENCE [LARGE SCALE GENOMIC DNA]</scope>
    <source>
        <strain evidence="1">Cs-k2</strain>
    </source>
</reference>
<proteinExistence type="predicted"/>
<dbReference type="Proteomes" id="UP000286415">
    <property type="component" value="Unassembled WGS sequence"/>
</dbReference>
<organism evidence="1 2">
    <name type="scientific">Clonorchis sinensis</name>
    <name type="common">Chinese liver fluke</name>
    <dbReference type="NCBI Taxonomy" id="79923"/>
    <lineage>
        <taxon>Eukaryota</taxon>
        <taxon>Metazoa</taxon>
        <taxon>Spiralia</taxon>
        <taxon>Lophotrochozoa</taxon>
        <taxon>Platyhelminthes</taxon>
        <taxon>Trematoda</taxon>
        <taxon>Digenea</taxon>
        <taxon>Opisthorchiida</taxon>
        <taxon>Opisthorchiata</taxon>
        <taxon>Opisthorchiidae</taxon>
        <taxon>Clonorchis</taxon>
    </lineage>
</organism>
<evidence type="ECO:0000313" key="2">
    <source>
        <dbReference type="Proteomes" id="UP000286415"/>
    </source>
</evidence>
<name>A0A419PL81_CLOSI</name>
<dbReference type="EMBL" id="NIRI02000042">
    <property type="protein sequence ID" value="KAG5450330.1"/>
    <property type="molecule type" value="Genomic_DNA"/>
</dbReference>
<accession>A0A419PL81</accession>
<sequence>MLSSGGMTAWQRKGATDERLFMLLPRFSIRPVLVTRINRCSRLRNINQPTISDRRSPLVFVNLVFYLNPNFTKLAKYTHLRANLVLIGDSLRTRLNLLFMMSLIN</sequence>
<gene>
    <name evidence="1" type="ORF">CSKR_110181</name>
</gene>
<dbReference type="AlphaFoldDB" id="A0A419PL81"/>
<protein>
    <submittedName>
        <fullName evidence="1">Uncharacterized protein</fullName>
    </submittedName>
</protein>
<dbReference type="InParanoid" id="A0A419PL81"/>
<keyword evidence="2" id="KW-1185">Reference proteome</keyword>
<reference evidence="1 2" key="1">
    <citation type="journal article" date="2018" name="Biotechnol. Adv.">
        <title>Improved genomic resources and new bioinformatic workflow for the carcinogenic parasite Clonorchis sinensis: Biotechnological implications.</title>
        <authorList>
            <person name="Wang D."/>
            <person name="Korhonen P.K."/>
            <person name="Gasser R.B."/>
            <person name="Young N.D."/>
        </authorList>
    </citation>
    <scope>NUCLEOTIDE SEQUENCE [LARGE SCALE GENOMIC DNA]</scope>
    <source>
        <strain evidence="1">Cs-k2</strain>
    </source>
</reference>